<dbReference type="Proteomes" id="UP000078512">
    <property type="component" value="Unassembled WGS sequence"/>
</dbReference>
<gene>
    <name evidence="2" type="ORF">K457DRAFT_137859</name>
</gene>
<dbReference type="SUPFAM" id="SSF52047">
    <property type="entry name" value="RNI-like"/>
    <property type="match status" value="1"/>
</dbReference>
<feature type="region of interest" description="Disordered" evidence="1">
    <location>
        <begin position="175"/>
        <end position="194"/>
    </location>
</feature>
<proteinExistence type="predicted"/>
<organism evidence="2 3">
    <name type="scientific">Linnemannia elongata AG-77</name>
    <dbReference type="NCBI Taxonomy" id="1314771"/>
    <lineage>
        <taxon>Eukaryota</taxon>
        <taxon>Fungi</taxon>
        <taxon>Fungi incertae sedis</taxon>
        <taxon>Mucoromycota</taxon>
        <taxon>Mortierellomycotina</taxon>
        <taxon>Mortierellomycetes</taxon>
        <taxon>Mortierellales</taxon>
        <taxon>Mortierellaceae</taxon>
        <taxon>Linnemannia</taxon>
    </lineage>
</organism>
<dbReference type="Gene3D" id="3.80.10.10">
    <property type="entry name" value="Ribonuclease Inhibitor"/>
    <property type="match status" value="1"/>
</dbReference>
<keyword evidence="3" id="KW-1185">Reference proteome</keyword>
<reference evidence="2 3" key="1">
    <citation type="submission" date="2016-05" db="EMBL/GenBank/DDBJ databases">
        <title>Genome sequencing reveals origins of a unique bacterial endosymbiosis in the earliest lineages of terrestrial Fungi.</title>
        <authorList>
            <consortium name="DOE Joint Genome Institute"/>
            <person name="Uehling J."/>
            <person name="Gryganskyi A."/>
            <person name="Hameed K."/>
            <person name="Tschaplinski T."/>
            <person name="Misztal P."/>
            <person name="Wu S."/>
            <person name="Desiro A."/>
            <person name="Vande Pol N."/>
            <person name="Du Z.-Y."/>
            <person name="Zienkiewicz A."/>
            <person name="Zienkiewicz K."/>
            <person name="Morin E."/>
            <person name="Tisserant E."/>
            <person name="Splivallo R."/>
            <person name="Hainaut M."/>
            <person name="Henrissat B."/>
            <person name="Ohm R."/>
            <person name="Kuo A."/>
            <person name="Yan J."/>
            <person name="Lipzen A."/>
            <person name="Nolan M."/>
            <person name="Labutti K."/>
            <person name="Barry K."/>
            <person name="Goldstein A."/>
            <person name="Labbe J."/>
            <person name="Schadt C."/>
            <person name="Tuskan G."/>
            <person name="Grigoriev I."/>
            <person name="Martin F."/>
            <person name="Vilgalys R."/>
            <person name="Bonito G."/>
        </authorList>
    </citation>
    <scope>NUCLEOTIDE SEQUENCE [LARGE SCALE GENOMIC DNA]</scope>
    <source>
        <strain evidence="2 3">AG-77</strain>
    </source>
</reference>
<sequence>MLLICAARGALRTNGHLIQSLRLECSDVQFSNLLETQLPPNLPQLTSIEFIGVSSMDNVIVSLLRRSTAGWRSIIFRANHPQGLPRFGRESLKEVLKHASTLEVLRVEGAWCLNSKEIQQLLCGLPKLREFNLLGACSHDVPPDPSLEASDVVASEWACTNLEVFGCEIQGLQRPPKPADGRWSGPTKTKEEQDSIDLQRRVCAQLGKLKRLRELILRVPAPTYEGNYMPYNPRFTRDCLAMGFETGLDLMVDLKDLRKVGLEDMDVDIGNFAEQAWVAYNWPHATIRYPGNPEAGPHINIYASDSDSEPEDYDDIANYGQLNSEDYEPDYDAYEWAYDGYDWTADGYCDYDPDYGGF</sequence>
<evidence type="ECO:0000313" key="2">
    <source>
        <dbReference type="EMBL" id="OAQ29360.1"/>
    </source>
</evidence>
<dbReference type="EMBL" id="KV442041">
    <property type="protein sequence ID" value="OAQ29360.1"/>
    <property type="molecule type" value="Genomic_DNA"/>
</dbReference>
<dbReference type="InterPro" id="IPR032675">
    <property type="entry name" value="LRR_dom_sf"/>
</dbReference>
<evidence type="ECO:0000256" key="1">
    <source>
        <dbReference type="SAM" id="MobiDB-lite"/>
    </source>
</evidence>
<dbReference type="AlphaFoldDB" id="A0A197JVW6"/>
<evidence type="ECO:0000313" key="3">
    <source>
        <dbReference type="Proteomes" id="UP000078512"/>
    </source>
</evidence>
<dbReference type="OrthoDB" id="2416631at2759"/>
<protein>
    <submittedName>
        <fullName evidence="2">Uncharacterized protein</fullName>
    </submittedName>
</protein>
<accession>A0A197JVW6</accession>
<name>A0A197JVW6_9FUNG</name>